<dbReference type="InterPro" id="IPR041682">
    <property type="entry name" value="AAA_14"/>
</dbReference>
<sequence>MIPRTAHTTLKRMAKGFPVIAITGPRQSGKTTLARAAFPDKPYLSLEDPDMRLLAESDPRGLLSRFPDGVILDEVQRTPELLSYLQTFVDAETIPGKYVLTGSQQFGLLSGITQSLAGRVGMVQLLAFGMEELQVAAKLPENLDQLLFQGFYPPLYDRDISPGDWFASYVGTYVERDVRQLLSVRDLSTFQRFLKMCAARTGQLLNLSSLAADCGITHNTASAWLSVLEASYIVFLLRPYYRNFNKRLVKTPKLYFCDTGLAGWLLGIREPMQIAFHAQRGALFENLVVMEALKSYLNRGLPPDIYFWRDSRGLEVDLLLESAEELKPVEIKAGQTIAADFFHSLKKWCELSGRGEKPAWLVYGGDREAQNGHVTIIPWSKLPNLLLNI</sequence>
<feature type="domain" description="DUF4143" evidence="2">
    <location>
        <begin position="175"/>
        <end position="334"/>
    </location>
</feature>
<name>A0A7C4VR94_9BACT</name>
<dbReference type="GO" id="GO:0005524">
    <property type="term" value="F:ATP binding"/>
    <property type="evidence" value="ECO:0007669"/>
    <property type="project" value="UniProtKB-KW"/>
</dbReference>
<dbReference type="InterPro" id="IPR025420">
    <property type="entry name" value="DUF4143"/>
</dbReference>
<dbReference type="InterPro" id="IPR027417">
    <property type="entry name" value="P-loop_NTPase"/>
</dbReference>
<dbReference type="Pfam" id="PF13173">
    <property type="entry name" value="AAA_14"/>
    <property type="match status" value="1"/>
</dbReference>
<evidence type="ECO:0000259" key="1">
    <source>
        <dbReference type="Pfam" id="PF13173"/>
    </source>
</evidence>
<organism evidence="3">
    <name type="scientific">Desulfatirhabdium butyrativorans</name>
    <dbReference type="NCBI Taxonomy" id="340467"/>
    <lineage>
        <taxon>Bacteria</taxon>
        <taxon>Pseudomonadati</taxon>
        <taxon>Thermodesulfobacteriota</taxon>
        <taxon>Desulfobacteria</taxon>
        <taxon>Desulfobacterales</taxon>
        <taxon>Desulfatirhabdiaceae</taxon>
        <taxon>Desulfatirhabdium</taxon>
    </lineage>
</organism>
<evidence type="ECO:0000313" key="3">
    <source>
        <dbReference type="EMBL" id="HGU33909.1"/>
    </source>
</evidence>
<dbReference type="Pfam" id="PF13635">
    <property type="entry name" value="DUF4143"/>
    <property type="match status" value="1"/>
</dbReference>
<dbReference type="AlphaFoldDB" id="A0A7C4VR94"/>
<dbReference type="EMBL" id="DSUH01000320">
    <property type="protein sequence ID" value="HGU33909.1"/>
    <property type="molecule type" value="Genomic_DNA"/>
</dbReference>
<dbReference type="PANTHER" id="PTHR43566">
    <property type="entry name" value="CONSERVED PROTEIN"/>
    <property type="match status" value="1"/>
</dbReference>
<proteinExistence type="predicted"/>
<comment type="caution">
    <text evidence="3">The sequence shown here is derived from an EMBL/GenBank/DDBJ whole genome shotgun (WGS) entry which is preliminary data.</text>
</comment>
<gene>
    <name evidence="3" type="ORF">ENS29_13835</name>
</gene>
<dbReference type="PANTHER" id="PTHR43566:SF2">
    <property type="entry name" value="DUF4143 DOMAIN-CONTAINING PROTEIN"/>
    <property type="match status" value="1"/>
</dbReference>
<keyword evidence="3" id="KW-0067">ATP-binding</keyword>
<dbReference type="SUPFAM" id="SSF52540">
    <property type="entry name" value="P-loop containing nucleoside triphosphate hydrolases"/>
    <property type="match status" value="1"/>
</dbReference>
<accession>A0A7C4VR94</accession>
<protein>
    <submittedName>
        <fullName evidence="3">ATP-binding protein</fullName>
    </submittedName>
</protein>
<keyword evidence="3" id="KW-0547">Nucleotide-binding</keyword>
<reference evidence="3" key="1">
    <citation type="journal article" date="2020" name="mSystems">
        <title>Genome- and Community-Level Interaction Insights into Carbon Utilization and Element Cycling Functions of Hydrothermarchaeota in Hydrothermal Sediment.</title>
        <authorList>
            <person name="Zhou Z."/>
            <person name="Liu Y."/>
            <person name="Xu W."/>
            <person name="Pan J."/>
            <person name="Luo Z.H."/>
            <person name="Li M."/>
        </authorList>
    </citation>
    <scope>NUCLEOTIDE SEQUENCE [LARGE SCALE GENOMIC DNA]</scope>
    <source>
        <strain evidence="3">SpSt-477</strain>
    </source>
</reference>
<evidence type="ECO:0000259" key="2">
    <source>
        <dbReference type="Pfam" id="PF13635"/>
    </source>
</evidence>
<feature type="domain" description="AAA" evidence="1">
    <location>
        <begin position="18"/>
        <end position="133"/>
    </location>
</feature>